<feature type="non-terminal residue" evidence="1">
    <location>
        <position position="1"/>
    </location>
</feature>
<dbReference type="InterPro" id="IPR027417">
    <property type="entry name" value="P-loop_NTPase"/>
</dbReference>
<organism evidence="1">
    <name type="scientific">human gut metagenome</name>
    <dbReference type="NCBI Taxonomy" id="408170"/>
    <lineage>
        <taxon>unclassified sequences</taxon>
        <taxon>metagenomes</taxon>
        <taxon>organismal metagenomes</taxon>
    </lineage>
</organism>
<dbReference type="SUPFAM" id="SSF52540">
    <property type="entry name" value="P-loop containing nucleoside triphosphate hydrolases"/>
    <property type="match status" value="1"/>
</dbReference>
<comment type="caution">
    <text evidence="1">The sequence shown here is derived from an EMBL/GenBank/DDBJ whole genome shotgun (WGS) entry which is preliminary data.</text>
</comment>
<accession>W1XBN0</accession>
<proteinExistence type="predicted"/>
<evidence type="ECO:0000313" key="1">
    <source>
        <dbReference type="EMBL" id="ETJ27678.1"/>
    </source>
</evidence>
<dbReference type="EMBL" id="AZMM01016896">
    <property type="protein sequence ID" value="ETJ27678.1"/>
    <property type="molecule type" value="Genomic_DNA"/>
</dbReference>
<reference evidence="1" key="1">
    <citation type="submission" date="2013-12" db="EMBL/GenBank/DDBJ databases">
        <title>A Varibaculum cambriense genome reconstructed from a premature infant gut community with otherwise low bacterial novelty that shifts toward anaerobic metabolism during the third week of life.</title>
        <authorList>
            <person name="Brown C.T."/>
            <person name="Sharon I."/>
            <person name="Thomas B.C."/>
            <person name="Castelle C.J."/>
            <person name="Morowitz M.J."/>
            <person name="Banfield J.F."/>
        </authorList>
    </citation>
    <scope>NUCLEOTIDE SEQUENCE</scope>
</reference>
<keyword evidence="1" id="KW-0547">Nucleotide-binding</keyword>
<dbReference type="Gene3D" id="3.40.50.300">
    <property type="entry name" value="P-loop containing nucleotide triphosphate hydrolases"/>
    <property type="match status" value="1"/>
</dbReference>
<protein>
    <submittedName>
        <fullName evidence="1">ABC transporter, ATP-binding protein</fullName>
    </submittedName>
</protein>
<dbReference type="GO" id="GO:0005524">
    <property type="term" value="F:ATP binding"/>
    <property type="evidence" value="ECO:0007669"/>
    <property type="project" value="UniProtKB-KW"/>
</dbReference>
<gene>
    <name evidence="1" type="ORF">Q604_UNBC16896G0001</name>
</gene>
<keyword evidence="1" id="KW-0067">ATP-binding</keyword>
<name>W1XBN0_9ZZZZ</name>
<dbReference type="AlphaFoldDB" id="W1XBN0"/>
<sequence>HADLILVMENGRIKERGTHQELLAQNGWYAQTYHKQQLAENLKEDR</sequence>